<feature type="domain" description="FAD/NAD(P)-binding" evidence="5">
    <location>
        <begin position="4"/>
        <end position="293"/>
    </location>
</feature>
<comment type="cofactor">
    <cofactor evidence="1">
        <name>FAD</name>
        <dbReference type="ChEBI" id="CHEBI:57692"/>
    </cofactor>
</comment>
<reference evidence="7" key="1">
    <citation type="journal article" date="2019" name="Int. J. Syst. Evol. Microbiol.">
        <title>The Global Catalogue of Microorganisms (GCM) 10K type strain sequencing project: providing services to taxonomists for standard genome sequencing and annotation.</title>
        <authorList>
            <consortium name="The Broad Institute Genomics Platform"/>
            <consortium name="The Broad Institute Genome Sequencing Center for Infectious Disease"/>
            <person name="Wu L."/>
            <person name="Ma J."/>
        </authorList>
    </citation>
    <scope>NUCLEOTIDE SEQUENCE [LARGE SCALE GENOMIC DNA]</scope>
    <source>
        <strain evidence="7">CCUG 49679</strain>
    </source>
</reference>
<evidence type="ECO:0000256" key="1">
    <source>
        <dbReference type="ARBA" id="ARBA00001974"/>
    </source>
</evidence>
<dbReference type="InterPro" id="IPR023753">
    <property type="entry name" value="FAD/NAD-binding_dom"/>
</dbReference>
<dbReference type="RefSeq" id="WP_246942203.1">
    <property type="nucleotide sequence ID" value="NZ_JAKGAK010000018.1"/>
</dbReference>
<sequence>MTTHLVLVGAGHAHLHLLKHATALRRAGYRITLVAPTRFWYSGMAARLLGGAPRDACSLDIAALSARHGIEHVTAPFVALDVHTKHVFLADGHHIAFDVLSLNVGSDVVPPTPTGSTVPTWGNTRYWHVKPIERLDALRQHVLDAAQQRRVLHMVVVGGGPSGVEMAANLAGLSKRLGANDNDIRLVTRHPRLIPNAPDAASRWASRQLSRLGVDWHPNVAFDGGAGWLDSLDVSPDDIVLATGLRPAYCVADLPLALDDNGIRIKATLQSEEHATIFAVGDCASLIDRSLPKRGIEGVRQGPVLLQNLIALQNGAPLSDYHPPATALAIIDMHDKGLALYGEHWRGGRLALRLKRYIDARFLQRYR</sequence>
<name>A0ABV8XC16_9GAMM</name>
<evidence type="ECO:0000259" key="5">
    <source>
        <dbReference type="Pfam" id="PF07992"/>
    </source>
</evidence>
<dbReference type="Proteomes" id="UP001596015">
    <property type="component" value="Unassembled WGS sequence"/>
</dbReference>
<keyword evidence="4 6" id="KW-0560">Oxidoreductase</keyword>
<evidence type="ECO:0000256" key="3">
    <source>
        <dbReference type="ARBA" id="ARBA00022827"/>
    </source>
</evidence>
<accession>A0ABV8XC16</accession>
<keyword evidence="7" id="KW-1185">Reference proteome</keyword>
<comment type="caution">
    <text evidence="6">The sequence shown here is derived from an EMBL/GenBank/DDBJ whole genome shotgun (WGS) entry which is preliminary data.</text>
</comment>
<gene>
    <name evidence="6" type="ORF">ACFO0E_07665</name>
</gene>
<dbReference type="Pfam" id="PF07992">
    <property type="entry name" value="Pyr_redox_2"/>
    <property type="match status" value="1"/>
</dbReference>
<dbReference type="GO" id="GO:0016491">
    <property type="term" value="F:oxidoreductase activity"/>
    <property type="evidence" value="ECO:0007669"/>
    <property type="project" value="UniProtKB-KW"/>
</dbReference>
<evidence type="ECO:0000313" key="6">
    <source>
        <dbReference type="EMBL" id="MFC4416288.1"/>
    </source>
</evidence>
<dbReference type="InterPro" id="IPR051169">
    <property type="entry name" value="NADH-Q_oxidoreductase"/>
</dbReference>
<keyword evidence="3" id="KW-0274">FAD</keyword>
<evidence type="ECO:0000256" key="2">
    <source>
        <dbReference type="ARBA" id="ARBA00022630"/>
    </source>
</evidence>
<organism evidence="6 7">
    <name type="scientific">Chromohalobacter beijerinckii</name>
    <dbReference type="NCBI Taxonomy" id="86179"/>
    <lineage>
        <taxon>Bacteria</taxon>
        <taxon>Pseudomonadati</taxon>
        <taxon>Pseudomonadota</taxon>
        <taxon>Gammaproteobacteria</taxon>
        <taxon>Oceanospirillales</taxon>
        <taxon>Halomonadaceae</taxon>
        <taxon>Chromohalobacter</taxon>
    </lineage>
</organism>
<protein>
    <submittedName>
        <fullName evidence="6">NAD(P)/FAD-dependent oxidoreductase</fullName>
        <ecNumber evidence="6">1.6.5.-</ecNumber>
    </submittedName>
</protein>
<proteinExistence type="predicted"/>
<dbReference type="PRINTS" id="PR00368">
    <property type="entry name" value="FADPNR"/>
</dbReference>
<evidence type="ECO:0000313" key="7">
    <source>
        <dbReference type="Proteomes" id="UP001596015"/>
    </source>
</evidence>
<keyword evidence="2" id="KW-0285">Flavoprotein</keyword>
<dbReference type="EC" id="1.6.5.-" evidence="6"/>
<dbReference type="PANTHER" id="PTHR42913">
    <property type="entry name" value="APOPTOSIS-INDUCING FACTOR 1"/>
    <property type="match status" value="1"/>
</dbReference>
<evidence type="ECO:0000256" key="4">
    <source>
        <dbReference type="ARBA" id="ARBA00023002"/>
    </source>
</evidence>
<dbReference type="InterPro" id="IPR036188">
    <property type="entry name" value="FAD/NAD-bd_sf"/>
</dbReference>
<dbReference type="PANTHER" id="PTHR42913:SF9">
    <property type="entry name" value="SLR1591 PROTEIN"/>
    <property type="match status" value="1"/>
</dbReference>
<dbReference type="SUPFAM" id="SSF51905">
    <property type="entry name" value="FAD/NAD(P)-binding domain"/>
    <property type="match status" value="2"/>
</dbReference>
<dbReference type="PRINTS" id="PR00411">
    <property type="entry name" value="PNDRDTASEI"/>
</dbReference>
<dbReference type="EMBL" id="JBHSEO010000049">
    <property type="protein sequence ID" value="MFC4416288.1"/>
    <property type="molecule type" value="Genomic_DNA"/>
</dbReference>
<dbReference type="Gene3D" id="3.50.50.100">
    <property type="match status" value="1"/>
</dbReference>